<evidence type="ECO:0000256" key="1">
    <source>
        <dbReference type="SAM" id="Phobius"/>
    </source>
</evidence>
<keyword evidence="1" id="KW-1133">Transmembrane helix</keyword>
<dbReference type="OrthoDB" id="2190356at2"/>
<keyword evidence="1" id="KW-0812">Transmembrane</keyword>
<dbReference type="AlphaFoldDB" id="A0A376H5R4"/>
<evidence type="ECO:0000313" key="3">
    <source>
        <dbReference type="Proteomes" id="UP000254807"/>
    </source>
</evidence>
<keyword evidence="3" id="KW-1185">Reference proteome</keyword>
<dbReference type="EMBL" id="UFYW01000001">
    <property type="protein sequence ID" value="STD84145.1"/>
    <property type="molecule type" value="Genomic_DNA"/>
</dbReference>
<name>A0A376H5R4_ENTGA</name>
<evidence type="ECO:0000313" key="2">
    <source>
        <dbReference type="EMBL" id="STD84145.1"/>
    </source>
</evidence>
<gene>
    <name evidence="2" type="ORF">NCTC12360_02671</name>
</gene>
<proteinExistence type="predicted"/>
<dbReference type="Proteomes" id="UP000254807">
    <property type="component" value="Unassembled WGS sequence"/>
</dbReference>
<sequence length="208" mass="24109">MKNEIFKQIKQLIIVIISGVCSYFIPIAHFFVNIPDTKILTGFDIAIFSFIGNSLFSAIDYFYKKNKLMIRISIEAIEQESDKLILYDKDIDKQLEIKANIKIEGKKRKCPLISLKVPDCYLLQVQNNKSSSFVKEISTSEEYEIDINKILQKSPKEGISITREIKFILLLEEHNKGNNDYLVCEKDSGWKYLGMTNIDSKRLQLLQK</sequence>
<organism evidence="2 3">
    <name type="scientific">Enterococcus gallinarum</name>
    <dbReference type="NCBI Taxonomy" id="1353"/>
    <lineage>
        <taxon>Bacteria</taxon>
        <taxon>Bacillati</taxon>
        <taxon>Bacillota</taxon>
        <taxon>Bacilli</taxon>
        <taxon>Lactobacillales</taxon>
        <taxon>Enterococcaceae</taxon>
        <taxon>Enterococcus</taxon>
    </lineage>
</organism>
<reference evidence="2 3" key="1">
    <citation type="submission" date="2018-06" db="EMBL/GenBank/DDBJ databases">
        <authorList>
            <consortium name="Pathogen Informatics"/>
            <person name="Doyle S."/>
        </authorList>
    </citation>
    <scope>NUCLEOTIDE SEQUENCE [LARGE SCALE GENOMIC DNA]</scope>
    <source>
        <strain evidence="2 3">NCTC12360</strain>
    </source>
</reference>
<keyword evidence="1" id="KW-0472">Membrane</keyword>
<feature type="transmembrane region" description="Helical" evidence="1">
    <location>
        <begin position="12"/>
        <end position="31"/>
    </location>
</feature>
<dbReference type="RefSeq" id="WP_060813061.1">
    <property type="nucleotide sequence ID" value="NZ_JBHULA010000042.1"/>
</dbReference>
<feature type="transmembrane region" description="Helical" evidence="1">
    <location>
        <begin position="43"/>
        <end position="63"/>
    </location>
</feature>
<accession>A0A376H5R4</accession>
<protein>
    <submittedName>
        <fullName evidence="2">Uncharacterized protein</fullName>
    </submittedName>
</protein>